<evidence type="ECO:0000259" key="8">
    <source>
        <dbReference type="PROSITE" id="PS50928"/>
    </source>
</evidence>
<dbReference type="EMBL" id="FLQZ01000031">
    <property type="protein sequence ID" value="SBT12745.1"/>
    <property type="molecule type" value="Genomic_DNA"/>
</dbReference>
<sequence length="289" mass="32517">MLFENRKQLTVLLLPAMLVLGLLTVYPILSVLYNAFFSLDSERAGYQFIGFANFSELFNDFFFIVAIKNTFVFTLVASTAQVLLGLALALLFHRQFPGRRFALPIIIYPMMISTLVCSSIWRSWYHYDFGLLNAVLVSIGLPAQEWLFNPNLALFAIAMVDTWQWTPMAFLIILAGLQSVPKDINEAAMVDGAKGWKSTFYITLPLIQKQILLAFLLRSIDTFKLFDKVYVMTGGGPGNATETLSMFVYKYGFRFFDLGMASASSLVMLAISLSMTLIYAKRVMKGGKK</sequence>
<feature type="transmembrane region" description="Helical" evidence="7">
    <location>
        <begin position="258"/>
        <end position="280"/>
    </location>
</feature>
<evidence type="ECO:0000256" key="1">
    <source>
        <dbReference type="ARBA" id="ARBA00004651"/>
    </source>
</evidence>
<reference evidence="10" key="1">
    <citation type="submission" date="2016-06" db="EMBL/GenBank/DDBJ databases">
        <authorList>
            <person name="Rodrigo-Torres L."/>
            <person name="Arahal D.R."/>
        </authorList>
    </citation>
    <scope>NUCLEOTIDE SEQUENCE [LARGE SCALE GENOMIC DNA]</scope>
    <source>
        <strain evidence="10">CECT 7224</strain>
    </source>
</reference>
<evidence type="ECO:0000256" key="4">
    <source>
        <dbReference type="ARBA" id="ARBA00022692"/>
    </source>
</evidence>
<feature type="transmembrane region" description="Helical" evidence="7">
    <location>
        <begin position="152"/>
        <end position="177"/>
    </location>
</feature>
<evidence type="ECO:0000256" key="3">
    <source>
        <dbReference type="ARBA" id="ARBA00022475"/>
    </source>
</evidence>
<keyword evidence="6 7" id="KW-0472">Membrane</keyword>
<protein>
    <submittedName>
        <fullName evidence="9">Trehalose transport system permease protein SugA</fullName>
    </submittedName>
</protein>
<feature type="transmembrane region" description="Helical" evidence="7">
    <location>
        <begin position="73"/>
        <end position="92"/>
    </location>
</feature>
<evidence type="ECO:0000313" key="10">
    <source>
        <dbReference type="Proteomes" id="UP000092819"/>
    </source>
</evidence>
<gene>
    <name evidence="9" type="primary">sugA</name>
    <name evidence="9" type="ORF">VCE7224_01488</name>
</gene>
<evidence type="ECO:0000256" key="7">
    <source>
        <dbReference type="RuleBase" id="RU363032"/>
    </source>
</evidence>
<dbReference type="GO" id="GO:0055085">
    <property type="term" value="P:transmembrane transport"/>
    <property type="evidence" value="ECO:0007669"/>
    <property type="project" value="InterPro"/>
</dbReference>
<evidence type="ECO:0000256" key="2">
    <source>
        <dbReference type="ARBA" id="ARBA00022448"/>
    </source>
</evidence>
<organism evidence="9 10">
    <name type="scientific">Vibrio celticus</name>
    <dbReference type="NCBI Taxonomy" id="446372"/>
    <lineage>
        <taxon>Bacteria</taxon>
        <taxon>Pseudomonadati</taxon>
        <taxon>Pseudomonadota</taxon>
        <taxon>Gammaproteobacteria</taxon>
        <taxon>Vibrionales</taxon>
        <taxon>Vibrionaceae</taxon>
        <taxon>Vibrio</taxon>
    </lineage>
</organism>
<dbReference type="Gene3D" id="1.10.3720.10">
    <property type="entry name" value="MetI-like"/>
    <property type="match status" value="1"/>
</dbReference>
<dbReference type="Proteomes" id="UP000092819">
    <property type="component" value="Unassembled WGS sequence"/>
</dbReference>
<feature type="domain" description="ABC transmembrane type-1" evidence="8">
    <location>
        <begin position="67"/>
        <end position="279"/>
    </location>
</feature>
<comment type="similarity">
    <text evidence="7">Belongs to the binding-protein-dependent transport system permease family.</text>
</comment>
<dbReference type="InterPro" id="IPR035906">
    <property type="entry name" value="MetI-like_sf"/>
</dbReference>
<feature type="transmembrane region" description="Helical" evidence="7">
    <location>
        <begin position="198"/>
        <end position="217"/>
    </location>
</feature>
<feature type="transmembrane region" description="Helical" evidence="7">
    <location>
        <begin position="12"/>
        <end position="36"/>
    </location>
</feature>
<feature type="transmembrane region" description="Helical" evidence="7">
    <location>
        <begin position="101"/>
        <end position="121"/>
    </location>
</feature>
<keyword evidence="4 7" id="KW-0812">Transmembrane</keyword>
<dbReference type="InterPro" id="IPR000515">
    <property type="entry name" value="MetI-like"/>
</dbReference>
<evidence type="ECO:0000256" key="6">
    <source>
        <dbReference type="ARBA" id="ARBA00023136"/>
    </source>
</evidence>
<dbReference type="GO" id="GO:0005886">
    <property type="term" value="C:plasma membrane"/>
    <property type="evidence" value="ECO:0007669"/>
    <property type="project" value="UniProtKB-SubCell"/>
</dbReference>
<evidence type="ECO:0000313" key="9">
    <source>
        <dbReference type="EMBL" id="SBT12745.1"/>
    </source>
</evidence>
<comment type="subcellular location">
    <subcellularLocation>
        <location evidence="1 7">Cell membrane</location>
        <topology evidence="1 7">Multi-pass membrane protein</topology>
    </subcellularLocation>
</comment>
<dbReference type="PROSITE" id="PS50928">
    <property type="entry name" value="ABC_TM1"/>
    <property type="match status" value="1"/>
</dbReference>
<keyword evidence="2 7" id="KW-0813">Transport</keyword>
<accession>A0A1C3JCA3</accession>
<dbReference type="PANTHER" id="PTHR43005:SF1">
    <property type="entry name" value="SPERMIDINE_PUTRESCINE TRANSPORT SYSTEM PERMEASE PROTEIN"/>
    <property type="match status" value="1"/>
</dbReference>
<dbReference type="RefSeq" id="WP_065676057.1">
    <property type="nucleotide sequence ID" value="NZ_AP025464.1"/>
</dbReference>
<proteinExistence type="inferred from homology"/>
<keyword evidence="5 7" id="KW-1133">Transmembrane helix</keyword>
<name>A0A1C3JCA3_9VIBR</name>
<evidence type="ECO:0000256" key="5">
    <source>
        <dbReference type="ARBA" id="ARBA00022989"/>
    </source>
</evidence>
<dbReference type="AlphaFoldDB" id="A0A1C3JCA3"/>
<dbReference type="SUPFAM" id="SSF161098">
    <property type="entry name" value="MetI-like"/>
    <property type="match status" value="1"/>
</dbReference>
<dbReference type="Pfam" id="PF00528">
    <property type="entry name" value="BPD_transp_1"/>
    <property type="match status" value="1"/>
</dbReference>
<dbReference type="CDD" id="cd06261">
    <property type="entry name" value="TM_PBP2"/>
    <property type="match status" value="1"/>
</dbReference>
<dbReference type="PANTHER" id="PTHR43005">
    <property type="entry name" value="BLR7065 PROTEIN"/>
    <property type="match status" value="1"/>
</dbReference>
<keyword evidence="3" id="KW-1003">Cell membrane</keyword>
<keyword evidence="10" id="KW-1185">Reference proteome</keyword>